<gene>
    <name evidence="3" type="ORF">EIP91_007762</name>
</gene>
<evidence type="ECO:0000313" key="4">
    <source>
        <dbReference type="Proteomes" id="UP000292702"/>
    </source>
</evidence>
<name>A0A4R0RSU5_9APHY</name>
<keyword evidence="2" id="KW-0812">Transmembrane</keyword>
<protein>
    <submittedName>
        <fullName evidence="3">Uncharacterized protein</fullName>
    </submittedName>
</protein>
<keyword evidence="4" id="KW-1185">Reference proteome</keyword>
<feature type="transmembrane region" description="Helical" evidence="2">
    <location>
        <begin position="659"/>
        <end position="679"/>
    </location>
</feature>
<accession>A0A4R0RSU5</accession>
<evidence type="ECO:0000313" key="3">
    <source>
        <dbReference type="EMBL" id="TCD69415.1"/>
    </source>
</evidence>
<sequence>MSSFHDPTTIISKPEACSINIPAMIPNRPRSRSVTKREMDHHRQQLQELSSHYNSFAPINALLPPEILSSIFILLVEDHIAPFLYISESNDRHHIREPWIPLPNVTKVYSWLPYTQVCKYWATVALGTPHIWSFLFVDASPDLLEIIIMRSKQALLTITGYLLLNHSHGSENGVAMVLNHLGRTRDLRLRLSSAPLVHTGMELPNHFMEVTHFFDNLLAIPHDFIQRMRISVEDYREGTGLAVPPAESSDGLDAGPTTECLLPHLTILHFSTFTFGLSNRLCRPTLTHLCIEHFGPYESPAVVLAALKHMPMLRHLHLRNGWEGKDYPEWRGPVVHFVHLQALVVESERDNEPWIQLLNQVTFPSDTRISYSTHQGPLCTEDDMAFIHSLAHRNRCLLNNTYDLQGSWPYSTLLLEEWPQYQDRWGSRLAFGSESAMCNGGFIEFPQCPPEQHFHLTVVHDHLHALVPPLTDAISGLGSLAAGVRKVILWTFAQEGHKLSSLFQHTPHVELLCYRYCNAKLFALLTPSEETGPFNYPDVLPKLKILIVGVSAYDTLDPESTQSYDDSMLALLFALRVRHQRGAPRLQKLIFVTCNIHYGFPSDFLESLERDFKEEAEEVMHHDSDQDWILDDFLASRWGQVEIIPGGLHLINKSKRRTILFFFGVAYCVSLTYAAPIAYARSSNTDVSTSHTSVTCKRQWSEGFLKSVENLHWGIGVNESGTETPPASPSPPPLSEPPVQNDGSGSDSSFTSPLCHGLDPLEVA</sequence>
<keyword evidence="2" id="KW-0472">Membrane</keyword>
<proteinExistence type="predicted"/>
<dbReference type="Proteomes" id="UP000292702">
    <property type="component" value="Unassembled WGS sequence"/>
</dbReference>
<dbReference type="OrthoDB" id="2269034at2759"/>
<dbReference type="STRING" id="92696.A0A4R0RSU5"/>
<feature type="compositionally biased region" description="Pro residues" evidence="1">
    <location>
        <begin position="726"/>
        <end position="736"/>
    </location>
</feature>
<reference evidence="3 4" key="1">
    <citation type="submission" date="2018-11" db="EMBL/GenBank/DDBJ databases">
        <title>Genome assembly of Steccherinum ochraceum LE-BIN_3174, the white-rot fungus of the Steccherinaceae family (The Residual Polyporoid clade, Polyporales, Basidiomycota).</title>
        <authorList>
            <person name="Fedorova T.V."/>
            <person name="Glazunova O.A."/>
            <person name="Landesman E.O."/>
            <person name="Moiseenko K.V."/>
            <person name="Psurtseva N.V."/>
            <person name="Savinova O.S."/>
            <person name="Shakhova N.V."/>
            <person name="Tyazhelova T.V."/>
            <person name="Vasina D.V."/>
        </authorList>
    </citation>
    <scope>NUCLEOTIDE SEQUENCE [LARGE SCALE GENOMIC DNA]</scope>
    <source>
        <strain evidence="3 4">LE-BIN_3174</strain>
    </source>
</reference>
<comment type="caution">
    <text evidence="3">The sequence shown here is derived from an EMBL/GenBank/DDBJ whole genome shotgun (WGS) entry which is preliminary data.</text>
</comment>
<feature type="region of interest" description="Disordered" evidence="1">
    <location>
        <begin position="716"/>
        <end position="764"/>
    </location>
</feature>
<dbReference type="AlphaFoldDB" id="A0A4R0RSU5"/>
<evidence type="ECO:0000256" key="2">
    <source>
        <dbReference type="SAM" id="Phobius"/>
    </source>
</evidence>
<evidence type="ECO:0000256" key="1">
    <source>
        <dbReference type="SAM" id="MobiDB-lite"/>
    </source>
</evidence>
<feature type="compositionally biased region" description="Polar residues" evidence="1">
    <location>
        <begin position="741"/>
        <end position="752"/>
    </location>
</feature>
<organism evidence="3 4">
    <name type="scientific">Steccherinum ochraceum</name>
    <dbReference type="NCBI Taxonomy" id="92696"/>
    <lineage>
        <taxon>Eukaryota</taxon>
        <taxon>Fungi</taxon>
        <taxon>Dikarya</taxon>
        <taxon>Basidiomycota</taxon>
        <taxon>Agaricomycotina</taxon>
        <taxon>Agaricomycetes</taxon>
        <taxon>Polyporales</taxon>
        <taxon>Steccherinaceae</taxon>
        <taxon>Steccherinum</taxon>
    </lineage>
</organism>
<dbReference type="EMBL" id="RWJN01000042">
    <property type="protein sequence ID" value="TCD69415.1"/>
    <property type="molecule type" value="Genomic_DNA"/>
</dbReference>
<keyword evidence="2" id="KW-1133">Transmembrane helix</keyword>